<reference evidence="10" key="1">
    <citation type="submission" date="2022-06" db="EMBL/GenBank/DDBJ databases">
        <title>Isolation of gut microbiota from human fecal samples.</title>
        <authorList>
            <person name="Pamer E.G."/>
            <person name="Barat B."/>
            <person name="Waligurski E."/>
            <person name="Medina S."/>
            <person name="Paddock L."/>
            <person name="Mostad J."/>
        </authorList>
    </citation>
    <scope>NUCLEOTIDE SEQUENCE</scope>
    <source>
        <strain evidence="10">DFI.9.91</strain>
    </source>
</reference>
<evidence type="ECO:0000259" key="9">
    <source>
        <dbReference type="Pfam" id="PF02771"/>
    </source>
</evidence>
<dbReference type="Proteomes" id="UP001204562">
    <property type="component" value="Unassembled WGS sequence"/>
</dbReference>
<dbReference type="InterPro" id="IPR009075">
    <property type="entry name" value="AcylCo_DH/oxidase_C"/>
</dbReference>
<dbReference type="PROSITE" id="PS00073">
    <property type="entry name" value="ACYL_COA_DH_2"/>
    <property type="match status" value="1"/>
</dbReference>
<evidence type="ECO:0000259" key="7">
    <source>
        <dbReference type="Pfam" id="PF00441"/>
    </source>
</evidence>
<dbReference type="GO" id="GO:0003995">
    <property type="term" value="F:acyl-CoA dehydrogenase activity"/>
    <property type="evidence" value="ECO:0007669"/>
    <property type="project" value="InterPro"/>
</dbReference>
<gene>
    <name evidence="10" type="ORF">NE579_06825</name>
</gene>
<evidence type="ECO:0000256" key="2">
    <source>
        <dbReference type="ARBA" id="ARBA00009347"/>
    </source>
</evidence>
<evidence type="ECO:0000256" key="5">
    <source>
        <dbReference type="ARBA" id="ARBA00023002"/>
    </source>
</evidence>
<evidence type="ECO:0000256" key="3">
    <source>
        <dbReference type="ARBA" id="ARBA00022630"/>
    </source>
</evidence>
<dbReference type="RefSeq" id="WP_256303691.1">
    <property type="nucleotide sequence ID" value="NZ_JANFYS010000011.1"/>
</dbReference>
<dbReference type="InterPro" id="IPR036250">
    <property type="entry name" value="AcylCo_DH-like_C"/>
</dbReference>
<dbReference type="SUPFAM" id="SSF56645">
    <property type="entry name" value="Acyl-CoA dehydrogenase NM domain-like"/>
    <property type="match status" value="1"/>
</dbReference>
<feature type="domain" description="Acyl-CoA dehydrogenase/oxidase N-terminal" evidence="9">
    <location>
        <begin position="9"/>
        <end position="121"/>
    </location>
</feature>
<dbReference type="PROSITE" id="PS00072">
    <property type="entry name" value="ACYL_COA_DH_1"/>
    <property type="match status" value="1"/>
</dbReference>
<dbReference type="PIRSF" id="PIRSF016578">
    <property type="entry name" value="HsaA"/>
    <property type="match status" value="1"/>
</dbReference>
<dbReference type="Pfam" id="PF00441">
    <property type="entry name" value="Acyl-CoA_dh_1"/>
    <property type="match status" value="1"/>
</dbReference>
<evidence type="ECO:0000313" key="10">
    <source>
        <dbReference type="EMBL" id="MCQ4770180.1"/>
    </source>
</evidence>
<dbReference type="InterPro" id="IPR046373">
    <property type="entry name" value="Acyl-CoA_Oxase/DH_mid-dom_sf"/>
</dbReference>
<dbReference type="Gene3D" id="1.10.540.10">
    <property type="entry name" value="Acyl-CoA dehydrogenase/oxidase, N-terminal domain"/>
    <property type="match status" value="1"/>
</dbReference>
<feature type="domain" description="Acyl-CoA oxidase/dehydrogenase middle" evidence="8">
    <location>
        <begin position="125"/>
        <end position="220"/>
    </location>
</feature>
<evidence type="ECO:0000313" key="11">
    <source>
        <dbReference type="Proteomes" id="UP001204562"/>
    </source>
</evidence>
<dbReference type="Gene3D" id="2.40.110.10">
    <property type="entry name" value="Butyryl-CoA Dehydrogenase, subunit A, domain 2"/>
    <property type="match status" value="1"/>
</dbReference>
<dbReference type="PANTHER" id="PTHR43884">
    <property type="entry name" value="ACYL-COA DEHYDROGENASE"/>
    <property type="match status" value="1"/>
</dbReference>
<dbReference type="AlphaFoldDB" id="A0AAW5JSP6"/>
<evidence type="ECO:0000256" key="4">
    <source>
        <dbReference type="ARBA" id="ARBA00022827"/>
    </source>
</evidence>
<evidence type="ECO:0000259" key="8">
    <source>
        <dbReference type="Pfam" id="PF02770"/>
    </source>
</evidence>
<organism evidence="10 11">
    <name type="scientific">Intestinimonas massiliensis</name>
    <name type="common">ex Afouda et al. 2020</name>
    <dbReference type="NCBI Taxonomy" id="1673721"/>
    <lineage>
        <taxon>Bacteria</taxon>
        <taxon>Bacillati</taxon>
        <taxon>Bacillota</taxon>
        <taxon>Clostridia</taxon>
        <taxon>Eubacteriales</taxon>
        <taxon>Intestinimonas</taxon>
    </lineage>
</organism>
<dbReference type="GO" id="GO:0050660">
    <property type="term" value="F:flavin adenine dinucleotide binding"/>
    <property type="evidence" value="ECO:0007669"/>
    <property type="project" value="InterPro"/>
</dbReference>
<dbReference type="Pfam" id="PF02770">
    <property type="entry name" value="Acyl-CoA_dh_M"/>
    <property type="match status" value="1"/>
</dbReference>
<dbReference type="SUPFAM" id="SSF47203">
    <property type="entry name" value="Acyl-CoA dehydrogenase C-terminal domain-like"/>
    <property type="match status" value="1"/>
</dbReference>
<dbReference type="EMBL" id="JANFYS010000011">
    <property type="protein sequence ID" value="MCQ4770180.1"/>
    <property type="molecule type" value="Genomic_DNA"/>
</dbReference>
<dbReference type="InterPro" id="IPR013786">
    <property type="entry name" value="AcylCoA_DH/ox_N"/>
</dbReference>
<keyword evidence="4 6" id="KW-0274">FAD</keyword>
<evidence type="ECO:0000256" key="1">
    <source>
        <dbReference type="ARBA" id="ARBA00001974"/>
    </source>
</evidence>
<sequence>MNIKYPYFNEDHEGIREMAKDFAEKTLAPIAGEIDKTEAFPMDVVKTMADMGFLGLKIPEEYGGLGLDMRSYVCVMEEIAKKCATATIFISSANSLSTAPIVISGTPEQKEKYLPGVAAGESLIAFGLTEPNAGSDAASMTTRAVEDGDSYILNGRKCFITMAPIADQCIVYAKTAPEKGAKGITCFMVDMNLPGVSCGRHEEKMGQRGVPVSDVVLEDVRVPKDCVIGEVGMGFINAMKTLSVGRVGVSSMCLGMAQEAIDLAVNHTKNRVQFGKPLAKMQALQFMMADMETKLNAARLLTYNAAYLLDTRQPADKAASMAKYYSAEAAIEIVNKSLQLHGGYGYSREYEIERIYRDVRVCSIYEGSSQVQQMVISGQLLK</sequence>
<dbReference type="Gene3D" id="1.20.140.10">
    <property type="entry name" value="Butyryl-CoA Dehydrogenase, subunit A, domain 3"/>
    <property type="match status" value="1"/>
</dbReference>
<dbReference type="FunFam" id="2.40.110.10:FF:000001">
    <property type="entry name" value="Acyl-CoA dehydrogenase, mitochondrial"/>
    <property type="match status" value="1"/>
</dbReference>
<dbReference type="PANTHER" id="PTHR43884:SF12">
    <property type="entry name" value="ISOVALERYL-COA DEHYDROGENASE, MITOCHONDRIAL-RELATED"/>
    <property type="match status" value="1"/>
</dbReference>
<dbReference type="InterPro" id="IPR009100">
    <property type="entry name" value="AcylCoA_DH/oxidase_NM_dom_sf"/>
</dbReference>
<feature type="domain" description="Acyl-CoA dehydrogenase/oxidase C-terminal" evidence="7">
    <location>
        <begin position="232"/>
        <end position="380"/>
    </location>
</feature>
<keyword evidence="5 6" id="KW-0560">Oxidoreductase</keyword>
<dbReference type="FunFam" id="1.20.140.10:FF:000004">
    <property type="entry name" value="Acyl-CoA dehydrogenase FadE25"/>
    <property type="match status" value="1"/>
</dbReference>
<comment type="caution">
    <text evidence="10">The sequence shown here is derived from an EMBL/GenBank/DDBJ whole genome shotgun (WGS) entry which is preliminary data.</text>
</comment>
<comment type="cofactor">
    <cofactor evidence="1 6">
        <name>FAD</name>
        <dbReference type="ChEBI" id="CHEBI:57692"/>
    </cofactor>
</comment>
<dbReference type="Pfam" id="PF02771">
    <property type="entry name" value="Acyl-CoA_dh_N"/>
    <property type="match status" value="1"/>
</dbReference>
<dbReference type="InterPro" id="IPR037069">
    <property type="entry name" value="AcylCoA_DH/ox_N_sf"/>
</dbReference>
<dbReference type="InterPro" id="IPR006091">
    <property type="entry name" value="Acyl-CoA_Oxase/DH_mid-dom"/>
</dbReference>
<dbReference type="FunFam" id="1.10.540.10:FF:000002">
    <property type="entry name" value="Acyl-CoA dehydrogenase FadE19"/>
    <property type="match status" value="1"/>
</dbReference>
<protein>
    <submittedName>
        <fullName evidence="10">Acyl-CoA dehydrogenase family protein</fullName>
    </submittedName>
</protein>
<name>A0AAW5JSP6_9FIRM</name>
<proteinExistence type="inferred from homology"/>
<dbReference type="InterPro" id="IPR006089">
    <property type="entry name" value="Acyl-CoA_DH_CS"/>
</dbReference>
<comment type="similarity">
    <text evidence="2 6">Belongs to the acyl-CoA dehydrogenase family.</text>
</comment>
<keyword evidence="3 6" id="KW-0285">Flavoprotein</keyword>
<evidence type="ECO:0000256" key="6">
    <source>
        <dbReference type="RuleBase" id="RU362125"/>
    </source>
</evidence>
<accession>A0AAW5JSP6</accession>